<dbReference type="GO" id="GO:0043107">
    <property type="term" value="P:type IV pilus-dependent motility"/>
    <property type="evidence" value="ECO:0007669"/>
    <property type="project" value="InterPro"/>
</dbReference>
<dbReference type="InterPro" id="IPR007445">
    <property type="entry name" value="PilO"/>
</dbReference>
<dbReference type="OrthoDB" id="9802133at2"/>
<evidence type="ECO:0000256" key="1">
    <source>
        <dbReference type="SAM" id="Coils"/>
    </source>
</evidence>
<dbReference type="RefSeq" id="WP_133588998.1">
    <property type="nucleotide sequence ID" value="NZ_CP037953.1"/>
</dbReference>
<reference evidence="3 4" key="1">
    <citation type="submission" date="2019-03" db="EMBL/GenBank/DDBJ databases">
        <title>Genomic Encyclopedia of Type Strains, Phase IV (KMG-IV): sequencing the most valuable type-strain genomes for metagenomic binning, comparative biology and taxonomic classification.</title>
        <authorList>
            <person name="Goeker M."/>
        </authorList>
    </citation>
    <scope>NUCLEOTIDE SEQUENCE [LARGE SCALE GENOMIC DNA]</scope>
    <source>
        <strain evidence="3 4">DSM 103792</strain>
    </source>
</reference>
<dbReference type="Pfam" id="PF04350">
    <property type="entry name" value="PilO"/>
    <property type="match status" value="1"/>
</dbReference>
<accession>A0A4R6UUH1</accession>
<evidence type="ECO:0000313" key="3">
    <source>
        <dbReference type="EMBL" id="TDQ49423.1"/>
    </source>
</evidence>
<dbReference type="Gene3D" id="1.10.287.540">
    <property type="entry name" value="Helix hairpin bin"/>
    <property type="match status" value="1"/>
</dbReference>
<keyword evidence="4" id="KW-1185">Reference proteome</keyword>
<dbReference type="InterPro" id="IPR014717">
    <property type="entry name" value="Transl_elong_EF1B/ribsomal_bS6"/>
</dbReference>
<dbReference type="Gene3D" id="3.30.70.60">
    <property type="match status" value="1"/>
</dbReference>
<dbReference type="PIRSF" id="PIRSF016482">
    <property type="entry name" value="PilO"/>
    <property type="match status" value="1"/>
</dbReference>
<evidence type="ECO:0000313" key="4">
    <source>
        <dbReference type="Proteomes" id="UP000295375"/>
    </source>
</evidence>
<name>A0A4R6UUH1_9GAMM</name>
<proteinExistence type="predicted"/>
<dbReference type="Proteomes" id="UP000295375">
    <property type="component" value="Unassembled WGS sequence"/>
</dbReference>
<sequence>MKPFTAQDLRVDPNNLGGAHPITKGLIIGVVCLVLAAGWVYLDTSEQRMQLESAENKENSLRNEFAEKQRKAANLNAYRQQMEQMQEAFKDLLRQLPKSTEVPGLVDEVSYAASGSGLFSGRLEMQQDVKKQFYIETPIKVSVTGSYHQIGEFISKVSALPRIVTIHDFTIKTNAKAGDIDNSDNLTMELTAKTYRYEAEGGK</sequence>
<dbReference type="AlphaFoldDB" id="A0A4R6UUH1"/>
<keyword evidence="2" id="KW-0812">Transmembrane</keyword>
<keyword evidence="2" id="KW-1133">Transmembrane helix</keyword>
<dbReference type="PANTHER" id="PTHR39555:SF1">
    <property type="entry name" value="TYPE IV PILUS INNER MEMBRANE COMPONENT PILO"/>
    <property type="match status" value="1"/>
</dbReference>
<dbReference type="GO" id="GO:0043683">
    <property type="term" value="P:type IV pilus assembly"/>
    <property type="evidence" value="ECO:0007669"/>
    <property type="project" value="InterPro"/>
</dbReference>
<comment type="caution">
    <text evidence="3">The sequence shown here is derived from an EMBL/GenBank/DDBJ whole genome shotgun (WGS) entry which is preliminary data.</text>
</comment>
<dbReference type="EMBL" id="SNYM01000004">
    <property type="protein sequence ID" value="TDQ49423.1"/>
    <property type="molecule type" value="Genomic_DNA"/>
</dbReference>
<keyword evidence="1" id="KW-0175">Coiled coil</keyword>
<evidence type="ECO:0000256" key="2">
    <source>
        <dbReference type="SAM" id="Phobius"/>
    </source>
</evidence>
<protein>
    <submittedName>
        <fullName evidence="3">Type IV pilus assembly protein PilO</fullName>
    </submittedName>
</protein>
<feature type="coiled-coil region" evidence="1">
    <location>
        <begin position="44"/>
        <end position="95"/>
    </location>
</feature>
<dbReference type="PANTHER" id="PTHR39555">
    <property type="entry name" value="FIMBRIAL ASSEMBLY PROTEIN PILO-LIKE PROTEIN-RELATED"/>
    <property type="match status" value="1"/>
</dbReference>
<feature type="transmembrane region" description="Helical" evidence="2">
    <location>
        <begin position="22"/>
        <end position="42"/>
    </location>
</feature>
<organism evidence="3 4">
    <name type="scientific">Permianibacter aggregans</name>
    <dbReference type="NCBI Taxonomy" id="1510150"/>
    <lineage>
        <taxon>Bacteria</taxon>
        <taxon>Pseudomonadati</taxon>
        <taxon>Pseudomonadota</taxon>
        <taxon>Gammaproteobacteria</taxon>
        <taxon>Pseudomonadales</taxon>
        <taxon>Pseudomonadaceae</taxon>
        <taxon>Permianibacter</taxon>
    </lineage>
</organism>
<gene>
    <name evidence="3" type="ORF">EV696_104128</name>
</gene>
<keyword evidence="2" id="KW-0472">Membrane</keyword>